<sequence>MKKLIFIIFVLLLLASASVTLAQTTLTVPIPGGPSQIANPAQYIRTVYQFSLGFGGLAAMGIIVFAAIKRIVSAGNVAQVGDANDMIKQAVIGLVLLFSAFLILYTINPNLVSLKLETLEGIVLDPVAGESFLNKINALNALAIQSNKAAGTAAALQVAANQVQAEADKSGDPLKIAKAELQVAEANVAAAEALAQWNTDLVNEAVYKCLHYDELGLSKTSTLTKDNYCDESDKAVKTQRDQLKQLAAAKETLVGARIKLTELQGGAIKIDNQTL</sequence>
<dbReference type="Proteomes" id="UP000034682">
    <property type="component" value="Unassembled WGS sequence"/>
</dbReference>
<feature type="signal peptide" evidence="2">
    <location>
        <begin position="1"/>
        <end position="22"/>
    </location>
</feature>
<comment type="caution">
    <text evidence="3">The sequence shown here is derived from an EMBL/GenBank/DDBJ whole genome shotgun (WGS) entry which is preliminary data.</text>
</comment>
<gene>
    <name evidence="3" type="ORF">UY02_C0003G0022</name>
</gene>
<protein>
    <recommendedName>
        <fullName evidence="5">DUF5667 domain-containing protein</fullName>
    </recommendedName>
</protein>
<feature type="transmembrane region" description="Helical" evidence="1">
    <location>
        <begin position="89"/>
        <end position="107"/>
    </location>
</feature>
<feature type="transmembrane region" description="Helical" evidence="1">
    <location>
        <begin position="46"/>
        <end position="68"/>
    </location>
</feature>
<reference evidence="3 4" key="1">
    <citation type="journal article" date="2015" name="Nature">
        <title>rRNA introns, odd ribosomes, and small enigmatic genomes across a large radiation of phyla.</title>
        <authorList>
            <person name="Brown C.T."/>
            <person name="Hug L.A."/>
            <person name="Thomas B.C."/>
            <person name="Sharon I."/>
            <person name="Castelle C.J."/>
            <person name="Singh A."/>
            <person name="Wilkins M.J."/>
            <person name="Williams K.H."/>
            <person name="Banfield J.F."/>
        </authorList>
    </citation>
    <scope>NUCLEOTIDE SEQUENCE [LARGE SCALE GENOMIC DNA]</scope>
</reference>
<organism evidence="3 4">
    <name type="scientific">Candidatus Giovannonibacteria bacterium GW2011_GWB1_47_6b</name>
    <dbReference type="NCBI Taxonomy" id="1618655"/>
    <lineage>
        <taxon>Bacteria</taxon>
        <taxon>Candidatus Giovannoniibacteriota</taxon>
    </lineage>
</organism>
<evidence type="ECO:0000256" key="1">
    <source>
        <dbReference type="SAM" id="Phobius"/>
    </source>
</evidence>
<dbReference type="AlphaFoldDB" id="A0A0G1T6I5"/>
<evidence type="ECO:0000313" key="4">
    <source>
        <dbReference type="Proteomes" id="UP000034682"/>
    </source>
</evidence>
<accession>A0A0G1T6I5</accession>
<evidence type="ECO:0000313" key="3">
    <source>
        <dbReference type="EMBL" id="KKU77357.1"/>
    </source>
</evidence>
<dbReference type="EMBL" id="LCOK01000003">
    <property type="protein sequence ID" value="KKU77357.1"/>
    <property type="molecule type" value="Genomic_DNA"/>
</dbReference>
<name>A0A0G1T6I5_9BACT</name>
<keyword evidence="1" id="KW-0472">Membrane</keyword>
<evidence type="ECO:0000256" key="2">
    <source>
        <dbReference type="SAM" id="SignalP"/>
    </source>
</evidence>
<keyword evidence="1" id="KW-0812">Transmembrane</keyword>
<feature type="chain" id="PRO_5002539785" description="DUF5667 domain-containing protein" evidence="2">
    <location>
        <begin position="23"/>
        <end position="275"/>
    </location>
</feature>
<keyword evidence="1" id="KW-1133">Transmembrane helix</keyword>
<evidence type="ECO:0008006" key="5">
    <source>
        <dbReference type="Google" id="ProtNLM"/>
    </source>
</evidence>
<proteinExistence type="predicted"/>
<keyword evidence="2" id="KW-0732">Signal</keyword>